<organism evidence="3 4">
    <name type="scientific">Candidatus Woykebacteria bacterium RBG_13_40_15</name>
    <dbReference type="NCBI Taxonomy" id="1802593"/>
    <lineage>
        <taxon>Bacteria</taxon>
        <taxon>Candidatus Woykeibacteriota</taxon>
    </lineage>
</organism>
<dbReference type="GO" id="GO:0016758">
    <property type="term" value="F:hexosyltransferase activity"/>
    <property type="evidence" value="ECO:0007669"/>
    <property type="project" value="TreeGrafter"/>
</dbReference>
<dbReference type="AlphaFoldDB" id="A0A1G1W6N1"/>
<sequence>MKIEFLGVKIDNLNQKETLEKIDALIQEGRRGKRNYVVKPNPEILVLANKDQGFRQILNKASLAVPDGFGLLLASRLLKNPLKERVGDAILMEKIIEMCAGKGYSIYLFGGRPPVVERLANKIKEKYQGINLVSYHHGYALDDNEVIDDIKKYGPDVVFVAIGFPKQEKWIERNLEKVHVPLMIAEGGSFDFLSGGVARAPVFIRKIGLEWLFRLIKQPWRFKRQLAIPIFTYLIAREKLRNIFQSH</sequence>
<reference evidence="3 4" key="1">
    <citation type="journal article" date="2016" name="Nat. Commun.">
        <title>Thousands of microbial genomes shed light on interconnected biogeochemical processes in an aquifer system.</title>
        <authorList>
            <person name="Anantharaman K."/>
            <person name="Brown C.T."/>
            <person name="Hug L.A."/>
            <person name="Sharon I."/>
            <person name="Castelle C.J."/>
            <person name="Probst A.J."/>
            <person name="Thomas B.C."/>
            <person name="Singh A."/>
            <person name="Wilkins M.J."/>
            <person name="Karaoz U."/>
            <person name="Brodie E.L."/>
            <person name="Williams K.H."/>
            <person name="Hubbard S.S."/>
            <person name="Banfield J.F."/>
        </authorList>
    </citation>
    <scope>NUCLEOTIDE SEQUENCE [LARGE SCALE GENOMIC DNA]</scope>
</reference>
<dbReference type="STRING" id="1802593.A2172_02605"/>
<comment type="caution">
    <text evidence="3">The sequence shown here is derived from an EMBL/GenBank/DDBJ whole genome shotgun (WGS) entry which is preliminary data.</text>
</comment>
<gene>
    <name evidence="3" type="ORF">A2172_02605</name>
</gene>
<evidence type="ECO:0000256" key="1">
    <source>
        <dbReference type="ARBA" id="ARBA00022676"/>
    </source>
</evidence>
<dbReference type="CDD" id="cd06533">
    <property type="entry name" value="Glyco_transf_WecG_TagA"/>
    <property type="match status" value="1"/>
</dbReference>
<keyword evidence="2" id="KW-0808">Transferase</keyword>
<proteinExistence type="predicted"/>
<dbReference type="PANTHER" id="PTHR34136">
    <property type="match status" value="1"/>
</dbReference>
<dbReference type="Proteomes" id="UP000176631">
    <property type="component" value="Unassembled WGS sequence"/>
</dbReference>
<keyword evidence="1" id="KW-0328">Glycosyltransferase</keyword>
<dbReference type="Pfam" id="PF03808">
    <property type="entry name" value="Glyco_tran_WecG"/>
    <property type="match status" value="1"/>
</dbReference>
<name>A0A1G1W6N1_9BACT</name>
<dbReference type="InterPro" id="IPR004629">
    <property type="entry name" value="WecG_TagA_CpsF"/>
</dbReference>
<accession>A0A1G1W6N1</accession>
<evidence type="ECO:0000256" key="2">
    <source>
        <dbReference type="ARBA" id="ARBA00022679"/>
    </source>
</evidence>
<evidence type="ECO:0000313" key="3">
    <source>
        <dbReference type="EMBL" id="OGY23240.1"/>
    </source>
</evidence>
<protein>
    <submittedName>
        <fullName evidence="3">Uncharacterized protein</fullName>
    </submittedName>
</protein>
<evidence type="ECO:0000313" key="4">
    <source>
        <dbReference type="Proteomes" id="UP000176631"/>
    </source>
</evidence>
<dbReference type="EMBL" id="MHCP01000028">
    <property type="protein sequence ID" value="OGY23240.1"/>
    <property type="molecule type" value="Genomic_DNA"/>
</dbReference>
<dbReference type="NCBIfam" id="TIGR00696">
    <property type="entry name" value="wecG_tagA_cpsF"/>
    <property type="match status" value="1"/>
</dbReference>
<dbReference type="PANTHER" id="PTHR34136:SF1">
    <property type="entry name" value="UDP-N-ACETYL-D-MANNOSAMINURONIC ACID TRANSFERASE"/>
    <property type="match status" value="1"/>
</dbReference>